<evidence type="ECO:0000256" key="1">
    <source>
        <dbReference type="ARBA" id="ARBA00004571"/>
    </source>
</evidence>
<evidence type="ECO:0000259" key="14">
    <source>
        <dbReference type="Pfam" id="PF00593"/>
    </source>
</evidence>
<dbReference type="InterPro" id="IPR012910">
    <property type="entry name" value="Plug_dom"/>
</dbReference>
<evidence type="ECO:0000256" key="3">
    <source>
        <dbReference type="ARBA" id="ARBA00022452"/>
    </source>
</evidence>
<dbReference type="GO" id="GO:0009279">
    <property type="term" value="C:cell outer membrane"/>
    <property type="evidence" value="ECO:0007669"/>
    <property type="project" value="UniProtKB-SubCell"/>
</dbReference>
<keyword evidence="7 9" id="KW-0472">Membrane</keyword>
<evidence type="ECO:0000256" key="13">
    <source>
        <dbReference type="SAM" id="SignalP"/>
    </source>
</evidence>
<sequence length="696" mass="74817">MSLPMTCRRSSPRLLSLCLAIAGALAAQSAIAADSSAATETSDDAAHPPASDTRHAEHAEKSKRAVDLDTVVVTASPLRTTAGDLGKPAAVLAGERLDEDRASSLGETVSSIPGVQSSNFGPGVGRPIIRGLDGPRVSVLSDGLSTEDVSTVSQDHSPAIEPFLADQIEVLKGPSTLLYGSGAIGGVVNVVDGRIPEEAIENGFGGRAEARFFGGDQDGTTDMARIDGGTDRFALHADAVYRNAKDYDTPDGVQANSFIDTKSGAVGGSLLGDWGFVGLSASRFEDGYGNPGEPGDLSAGERGVHLQLRQNRYDLKGGLKDLWGEGNGLRFSFGHTDYDHIEFEGDEPGTTFTKNANEGRVEATFGNRDAWQGAVGVQGTDSTFAAVGEESFVPQTTTRGYGAFGIARRSWGDFQLDFGARVDKVKSEPDAMASRDFTPLSLSLSGGWKLGENWRLTANLDHAERAPVEEELFANGPHIATLAYEVGDPNLDKEAANQLELGLQYKSSLVDAKVSAYYNRFKDFIYLVDTGDQWYWDEENDYLPIRQWSQSNAIFRGFEGEATFHLADNDSGRWDLRAFGDTVRATLADGGGNVPRIPPSRLGAQLRWENGDWRASLGATRVNRQDKVATNETPTAGYTMIDAHAARHFDTGNVGWELFVDGTNLTNQVGRVHTSFLKDDVELPGRSFDVGVRVFF</sequence>
<dbReference type="Gene3D" id="2.40.170.20">
    <property type="entry name" value="TonB-dependent receptor, beta-barrel domain"/>
    <property type="match status" value="1"/>
</dbReference>
<feature type="signal peptide" evidence="13">
    <location>
        <begin position="1"/>
        <end position="32"/>
    </location>
</feature>
<keyword evidence="16" id="KW-0675">Receptor</keyword>
<dbReference type="Gene3D" id="2.170.130.10">
    <property type="entry name" value="TonB-dependent receptor, plug domain"/>
    <property type="match status" value="1"/>
</dbReference>
<feature type="chain" id="PRO_5022182888" evidence="13">
    <location>
        <begin position="33"/>
        <end position="696"/>
    </location>
</feature>
<feature type="region of interest" description="Disordered" evidence="12">
    <location>
        <begin position="38"/>
        <end position="63"/>
    </location>
</feature>
<dbReference type="GO" id="GO:0015344">
    <property type="term" value="F:siderophore uptake transmembrane transporter activity"/>
    <property type="evidence" value="ECO:0007669"/>
    <property type="project" value="TreeGrafter"/>
</dbReference>
<dbReference type="InterPro" id="IPR037066">
    <property type="entry name" value="Plug_dom_sf"/>
</dbReference>
<keyword evidence="5 13" id="KW-0732">Signal</keyword>
<keyword evidence="6 10" id="KW-0798">TonB box</keyword>
<dbReference type="CDD" id="cd01347">
    <property type="entry name" value="ligand_gated_channel"/>
    <property type="match status" value="1"/>
</dbReference>
<evidence type="ECO:0000313" key="16">
    <source>
        <dbReference type="EMBL" id="QDQ72433.1"/>
    </source>
</evidence>
<keyword evidence="3 9" id="KW-1134">Transmembrane beta strand</keyword>
<proteinExistence type="inferred from homology"/>
<dbReference type="InterPro" id="IPR039426">
    <property type="entry name" value="TonB-dep_rcpt-like"/>
</dbReference>
<dbReference type="AlphaFoldDB" id="A0A516V1P1"/>
<dbReference type="PROSITE" id="PS52016">
    <property type="entry name" value="TONB_DEPENDENT_REC_3"/>
    <property type="match status" value="1"/>
</dbReference>
<evidence type="ECO:0000256" key="10">
    <source>
        <dbReference type="PROSITE-ProRule" id="PRU10143"/>
    </source>
</evidence>
<dbReference type="InterPro" id="IPR010916">
    <property type="entry name" value="TonB_box_CS"/>
</dbReference>
<dbReference type="GO" id="GO:0044718">
    <property type="term" value="P:siderophore transmembrane transport"/>
    <property type="evidence" value="ECO:0007669"/>
    <property type="project" value="TreeGrafter"/>
</dbReference>
<feature type="short sequence motif" description="TonB box" evidence="10">
    <location>
        <begin position="70"/>
        <end position="76"/>
    </location>
</feature>
<reference evidence="16 17" key="1">
    <citation type="submission" date="2019-07" db="EMBL/GenBank/DDBJ databases">
        <title>Lysobacter weifangensis sp. nov., isolated from bensulfuron-methyl contaminated farmland soil.</title>
        <authorList>
            <person name="Zhao H."/>
        </authorList>
    </citation>
    <scope>NUCLEOTIDE SEQUENCE [LARGE SCALE GENOMIC DNA]</scope>
    <source>
        <strain evidence="16 17">CC-Bw-6</strain>
    </source>
</reference>
<feature type="domain" description="TonB-dependent receptor-like beta-barrel" evidence="14">
    <location>
        <begin position="274"/>
        <end position="665"/>
    </location>
</feature>
<name>A0A516V1P1_9GAMM</name>
<evidence type="ECO:0000256" key="7">
    <source>
        <dbReference type="ARBA" id="ARBA00023136"/>
    </source>
</evidence>
<comment type="subcellular location">
    <subcellularLocation>
        <location evidence="1 9">Cell outer membrane</location>
        <topology evidence="1 9">Multi-pass membrane protein</topology>
    </subcellularLocation>
</comment>
<evidence type="ECO:0000256" key="2">
    <source>
        <dbReference type="ARBA" id="ARBA00022448"/>
    </source>
</evidence>
<dbReference type="SUPFAM" id="SSF56935">
    <property type="entry name" value="Porins"/>
    <property type="match status" value="1"/>
</dbReference>
<evidence type="ECO:0000256" key="5">
    <source>
        <dbReference type="ARBA" id="ARBA00022729"/>
    </source>
</evidence>
<protein>
    <submittedName>
        <fullName evidence="16">TonB-dependent receptor</fullName>
    </submittedName>
</protein>
<keyword evidence="17" id="KW-1185">Reference proteome</keyword>
<feature type="compositionally biased region" description="Basic and acidic residues" evidence="12">
    <location>
        <begin position="52"/>
        <end position="63"/>
    </location>
</feature>
<evidence type="ECO:0000256" key="6">
    <source>
        <dbReference type="ARBA" id="ARBA00023077"/>
    </source>
</evidence>
<dbReference type="InterPro" id="IPR036942">
    <property type="entry name" value="Beta-barrel_TonB_sf"/>
</dbReference>
<evidence type="ECO:0000256" key="12">
    <source>
        <dbReference type="SAM" id="MobiDB-lite"/>
    </source>
</evidence>
<dbReference type="PANTHER" id="PTHR30069">
    <property type="entry name" value="TONB-DEPENDENT OUTER MEMBRANE RECEPTOR"/>
    <property type="match status" value="1"/>
</dbReference>
<evidence type="ECO:0000256" key="4">
    <source>
        <dbReference type="ARBA" id="ARBA00022692"/>
    </source>
</evidence>
<comment type="similarity">
    <text evidence="9 11">Belongs to the TonB-dependent receptor family.</text>
</comment>
<evidence type="ECO:0000256" key="9">
    <source>
        <dbReference type="PROSITE-ProRule" id="PRU01360"/>
    </source>
</evidence>
<dbReference type="PANTHER" id="PTHR30069:SF40">
    <property type="entry name" value="TONB-DEPENDENT RECEPTOR NMB0964-RELATED"/>
    <property type="match status" value="1"/>
</dbReference>
<keyword evidence="8 9" id="KW-0998">Cell outer membrane</keyword>
<accession>A0A516V1P1</accession>
<evidence type="ECO:0000256" key="8">
    <source>
        <dbReference type="ARBA" id="ARBA00023237"/>
    </source>
</evidence>
<dbReference type="InterPro" id="IPR000531">
    <property type="entry name" value="Beta-barrel_TonB"/>
</dbReference>
<dbReference type="PROSITE" id="PS00430">
    <property type="entry name" value="TONB_DEPENDENT_REC_1"/>
    <property type="match status" value="1"/>
</dbReference>
<gene>
    <name evidence="16" type="ORF">FNZ56_00290</name>
</gene>
<evidence type="ECO:0000256" key="11">
    <source>
        <dbReference type="RuleBase" id="RU003357"/>
    </source>
</evidence>
<organism evidence="16 17">
    <name type="scientific">Pseudoluteimonas lycopersici</name>
    <dbReference type="NCBI Taxonomy" id="1324796"/>
    <lineage>
        <taxon>Bacteria</taxon>
        <taxon>Pseudomonadati</taxon>
        <taxon>Pseudomonadota</taxon>
        <taxon>Gammaproteobacteria</taxon>
        <taxon>Lysobacterales</taxon>
        <taxon>Lysobacteraceae</taxon>
        <taxon>Pseudoluteimonas</taxon>
    </lineage>
</organism>
<dbReference type="Pfam" id="PF00593">
    <property type="entry name" value="TonB_dep_Rec_b-barrel"/>
    <property type="match status" value="1"/>
</dbReference>
<evidence type="ECO:0000259" key="15">
    <source>
        <dbReference type="Pfam" id="PF07715"/>
    </source>
</evidence>
<dbReference type="Pfam" id="PF07715">
    <property type="entry name" value="Plug"/>
    <property type="match status" value="1"/>
</dbReference>
<keyword evidence="4 9" id="KW-0812">Transmembrane</keyword>
<keyword evidence="2 9" id="KW-0813">Transport</keyword>
<dbReference type="Proteomes" id="UP000315891">
    <property type="component" value="Chromosome"/>
</dbReference>
<dbReference type="OrthoDB" id="9795928at2"/>
<feature type="domain" description="TonB-dependent receptor plug" evidence="15">
    <location>
        <begin position="87"/>
        <end position="187"/>
    </location>
</feature>
<dbReference type="EMBL" id="CP041742">
    <property type="protein sequence ID" value="QDQ72433.1"/>
    <property type="molecule type" value="Genomic_DNA"/>
</dbReference>
<evidence type="ECO:0000313" key="17">
    <source>
        <dbReference type="Proteomes" id="UP000315891"/>
    </source>
</evidence>